<gene>
    <name evidence="1" type="ORF">UO65_2509</name>
</gene>
<dbReference type="EMBL" id="AYXG01000087">
    <property type="protein sequence ID" value="EWC62143.1"/>
    <property type="molecule type" value="Genomic_DNA"/>
</dbReference>
<evidence type="ECO:0000313" key="1">
    <source>
        <dbReference type="EMBL" id="EWC62143.1"/>
    </source>
</evidence>
<evidence type="ECO:0008006" key="3">
    <source>
        <dbReference type="Google" id="ProtNLM"/>
    </source>
</evidence>
<reference evidence="1 2" key="1">
    <citation type="journal article" date="2014" name="Genome Announc.">
        <title>Draft Genome Sequence of the Antitrypanosomally Active Sponge-Associated Bacterium Actinokineospora sp. Strain EG49.</title>
        <authorList>
            <person name="Harjes J."/>
            <person name="Ryu T."/>
            <person name="Abdelmohsen U.R."/>
            <person name="Moitinho-Silva L."/>
            <person name="Horn H."/>
            <person name="Ravasi T."/>
            <person name="Hentschel U."/>
        </authorList>
    </citation>
    <scope>NUCLEOTIDE SEQUENCE [LARGE SCALE GENOMIC DNA]</scope>
    <source>
        <strain evidence="1 2">EG49</strain>
    </source>
</reference>
<organism evidence="1 2">
    <name type="scientific">Actinokineospora spheciospongiae</name>
    <dbReference type="NCBI Taxonomy" id="909613"/>
    <lineage>
        <taxon>Bacteria</taxon>
        <taxon>Bacillati</taxon>
        <taxon>Actinomycetota</taxon>
        <taxon>Actinomycetes</taxon>
        <taxon>Pseudonocardiales</taxon>
        <taxon>Pseudonocardiaceae</taxon>
        <taxon>Actinokineospora</taxon>
    </lineage>
</organism>
<dbReference type="AlphaFoldDB" id="W7IP44"/>
<dbReference type="STRING" id="909613.UO65_2509"/>
<dbReference type="Proteomes" id="UP000019277">
    <property type="component" value="Unassembled WGS sequence"/>
</dbReference>
<dbReference type="PANTHER" id="PTHR36039:SF2">
    <property type="entry name" value="RNA LIGASE_CYCLIC NUCLEOTIDE PHOSPHODIESTERASE FAMILY PROTEIN"/>
    <property type="match status" value="1"/>
</dbReference>
<proteinExistence type="predicted"/>
<dbReference type="SUPFAM" id="SSF55144">
    <property type="entry name" value="LigT-like"/>
    <property type="match status" value="1"/>
</dbReference>
<evidence type="ECO:0000313" key="2">
    <source>
        <dbReference type="Proteomes" id="UP000019277"/>
    </source>
</evidence>
<dbReference type="InterPro" id="IPR009097">
    <property type="entry name" value="Cyclic_Pdiesterase"/>
</dbReference>
<keyword evidence="2" id="KW-1185">Reference proteome</keyword>
<dbReference type="Gene3D" id="3.90.1140.10">
    <property type="entry name" value="Cyclic phosphodiesterase"/>
    <property type="match status" value="1"/>
</dbReference>
<dbReference type="eggNOG" id="COG1514">
    <property type="taxonomic scope" value="Bacteria"/>
</dbReference>
<comment type="caution">
    <text evidence="1">The sequence shown here is derived from an EMBL/GenBank/DDBJ whole genome shotgun (WGS) entry which is preliminary data.</text>
</comment>
<dbReference type="Pfam" id="PF13563">
    <property type="entry name" value="2_5_RNA_ligase2"/>
    <property type="match status" value="1"/>
</dbReference>
<protein>
    <recommendedName>
        <fullName evidence="3">2'-5' RNA ligase family protein</fullName>
    </recommendedName>
</protein>
<accession>W7IP44</accession>
<name>W7IP44_9PSEU</name>
<dbReference type="PANTHER" id="PTHR36039">
    <property type="match status" value="1"/>
</dbReference>
<sequence>MVATFDPDADRSVRALWSRLDAAGLPPERPFPPHLTFALASDIPAKTRTALVAELRLLAVPDIWLSALSTFSANENALVLAAVTDAELLAVHSALHDVLAGKVRNPSAYYLPGNWMPHCTLLQGVPTPDMTTAFNAVFPTDTIRAKVVKVSILDTKNPGTEDVLFTR</sequence>